<name>A0A0W0SX83_9GAMM</name>
<dbReference type="GO" id="GO:0017004">
    <property type="term" value="P:cytochrome complex assembly"/>
    <property type="evidence" value="ECO:0007669"/>
    <property type="project" value="TreeGrafter"/>
</dbReference>
<keyword evidence="7" id="KW-0408">Iron</keyword>
<keyword evidence="4 8" id="KW-1133">Transmembrane helix</keyword>
<dbReference type="PANTHER" id="PTHR38689:SF1">
    <property type="entry name" value="SUCCINATE DEHYDROGENASE HYDROPHOBIC MEMBRANE ANCHOR SUBUNIT"/>
    <property type="match status" value="1"/>
</dbReference>
<keyword evidence="5" id="KW-0816">Tricarboxylic acid cycle</keyword>
<dbReference type="NCBIfam" id="TIGR02968">
    <property type="entry name" value="succ_dehyd_anc"/>
    <property type="match status" value="1"/>
</dbReference>
<dbReference type="STRING" id="1212489.Ldro_1547"/>
<dbReference type="Proteomes" id="UP000054736">
    <property type="component" value="Unassembled WGS sequence"/>
</dbReference>
<dbReference type="AlphaFoldDB" id="A0A0W0SX83"/>
<keyword evidence="5" id="KW-1003">Cell membrane</keyword>
<comment type="cofactor">
    <cofactor evidence="7">
        <name>heme</name>
        <dbReference type="ChEBI" id="CHEBI:30413"/>
    </cofactor>
    <text evidence="7">The heme is bound between the two transmembrane subunits.</text>
</comment>
<dbReference type="InterPro" id="IPR034804">
    <property type="entry name" value="SQR/QFR_C/D"/>
</dbReference>
<dbReference type="PIRSF" id="PIRSF000169">
    <property type="entry name" value="SDH_D"/>
    <property type="match status" value="1"/>
</dbReference>
<evidence type="ECO:0000256" key="2">
    <source>
        <dbReference type="ARBA" id="ARBA00004141"/>
    </source>
</evidence>
<dbReference type="CDD" id="cd03494">
    <property type="entry name" value="SQR_TypeC_SdhD"/>
    <property type="match status" value="1"/>
</dbReference>
<evidence type="ECO:0000256" key="6">
    <source>
        <dbReference type="PIRSR" id="PIRSR000169-1"/>
    </source>
</evidence>
<dbReference type="GO" id="GO:0046872">
    <property type="term" value="F:metal ion binding"/>
    <property type="evidence" value="ECO:0007669"/>
    <property type="project" value="UniProtKB-KW"/>
</dbReference>
<proteinExistence type="predicted"/>
<keyword evidence="5 8" id="KW-0472">Membrane</keyword>
<feature type="binding site" description="axial binding residue" evidence="7">
    <location>
        <position position="71"/>
    </location>
    <ligand>
        <name>heme</name>
        <dbReference type="ChEBI" id="CHEBI:30413"/>
        <note>ligand shared with second transmembrane subunit</note>
    </ligand>
    <ligandPart>
        <name>Fe</name>
        <dbReference type="ChEBI" id="CHEBI:18248"/>
    </ligandPart>
</feature>
<dbReference type="SUPFAM" id="SSF81343">
    <property type="entry name" value="Fumarate reductase respiratory complex transmembrane subunits"/>
    <property type="match status" value="1"/>
</dbReference>
<feature type="binding site" evidence="6">
    <location>
        <position position="83"/>
    </location>
    <ligand>
        <name>a ubiquinone</name>
        <dbReference type="ChEBI" id="CHEBI:16389"/>
    </ligand>
</feature>
<dbReference type="GO" id="GO:0005886">
    <property type="term" value="C:plasma membrane"/>
    <property type="evidence" value="ECO:0007669"/>
    <property type="project" value="UniProtKB-SubCell"/>
</dbReference>
<keyword evidence="3 8" id="KW-0812">Transmembrane</keyword>
<evidence type="ECO:0000256" key="7">
    <source>
        <dbReference type="PIRSR" id="PIRSR000169-2"/>
    </source>
</evidence>
<evidence type="ECO:0000256" key="3">
    <source>
        <dbReference type="ARBA" id="ARBA00022692"/>
    </source>
</evidence>
<feature type="transmembrane region" description="Helical" evidence="8">
    <location>
        <begin position="59"/>
        <end position="79"/>
    </location>
</feature>
<evidence type="ECO:0000256" key="4">
    <source>
        <dbReference type="ARBA" id="ARBA00022989"/>
    </source>
</evidence>
<keyword evidence="7" id="KW-0479">Metal-binding</keyword>
<dbReference type="GO" id="GO:0020037">
    <property type="term" value="F:heme binding"/>
    <property type="evidence" value="ECO:0007669"/>
    <property type="project" value="InterPro"/>
</dbReference>
<evidence type="ECO:0000256" key="1">
    <source>
        <dbReference type="ARBA" id="ARBA00004050"/>
    </source>
</evidence>
<accession>A0A0W0SX83</accession>
<comment type="caution">
    <text evidence="9">The sequence shown here is derived from an EMBL/GenBank/DDBJ whole genome shotgun (WGS) entry which is preliminary data.</text>
</comment>
<keyword evidence="5" id="KW-0997">Cell inner membrane</keyword>
<feature type="transmembrane region" description="Helical" evidence="8">
    <location>
        <begin position="21"/>
        <end position="39"/>
    </location>
</feature>
<dbReference type="PANTHER" id="PTHR38689">
    <property type="entry name" value="SUCCINATE DEHYDROGENASE HYDROPHOBIC MEMBRANE ANCHOR SUBUNIT"/>
    <property type="match status" value="1"/>
</dbReference>
<evidence type="ECO:0000313" key="10">
    <source>
        <dbReference type="Proteomes" id="UP000054736"/>
    </source>
</evidence>
<feature type="transmembrane region" description="Helical" evidence="8">
    <location>
        <begin position="91"/>
        <end position="113"/>
    </location>
</feature>
<dbReference type="EMBL" id="LNXY01000020">
    <property type="protein sequence ID" value="KTC87928.1"/>
    <property type="molecule type" value="Genomic_DNA"/>
</dbReference>
<reference evidence="9 10" key="1">
    <citation type="submission" date="2015-11" db="EMBL/GenBank/DDBJ databases">
        <title>Genomic analysis of 38 Legionella species identifies large and diverse effector repertoires.</title>
        <authorList>
            <person name="Burstein D."/>
            <person name="Amaro F."/>
            <person name="Zusman T."/>
            <person name="Lifshitz Z."/>
            <person name="Cohen O."/>
            <person name="Gilbert J.A."/>
            <person name="Pupko T."/>
            <person name="Shuman H.A."/>
            <person name="Segal G."/>
        </authorList>
    </citation>
    <scope>NUCLEOTIDE SEQUENCE [LARGE SCALE GENOMIC DNA]</scope>
    <source>
        <strain evidence="9 10">ATCC 700990</strain>
    </source>
</reference>
<dbReference type="InterPro" id="IPR014312">
    <property type="entry name" value="Succ_DH_anchor"/>
</dbReference>
<dbReference type="GO" id="GO:0006099">
    <property type="term" value="P:tricarboxylic acid cycle"/>
    <property type="evidence" value="ECO:0007669"/>
    <property type="project" value="UniProtKB-UniRule"/>
</dbReference>
<protein>
    <recommendedName>
        <fullName evidence="5">Succinate dehydrogenase hydrophobic membrane anchor subunit</fullName>
    </recommendedName>
</protein>
<dbReference type="OrthoDB" id="5612767at2"/>
<gene>
    <name evidence="9" type="primary">sdhD</name>
    <name evidence="9" type="ORF">Ldro_1547</name>
</gene>
<dbReference type="RefSeq" id="WP_058495833.1">
    <property type="nucleotide sequence ID" value="NZ_CAAAIU010000002.1"/>
</dbReference>
<evidence type="ECO:0000313" key="9">
    <source>
        <dbReference type="EMBL" id="KTC87928.1"/>
    </source>
</evidence>
<keyword evidence="5" id="KW-0249">Electron transport</keyword>
<keyword evidence="5" id="KW-0813">Transport</keyword>
<comment type="function">
    <text evidence="1 5">Membrane-anchoring subunit of succinate dehydrogenase (SDH).</text>
</comment>
<sequence>MVTNVTSLTGNGLKDWLIQRFTAVYFMVYCLFMLAYLLFTPPINYMQWYALFHNGWFQVASIIALFTLSLHSWVGIWTVTTDYIKCTAIRLTVQYLVILWLLGQFIWGLMIVWGR</sequence>
<dbReference type="PATRIC" id="fig|1212489.4.peg.1637"/>
<dbReference type="Gene3D" id="1.20.1300.10">
    <property type="entry name" value="Fumarate reductase/succinate dehydrogenase, transmembrane subunit"/>
    <property type="match status" value="1"/>
</dbReference>
<keyword evidence="10" id="KW-1185">Reference proteome</keyword>
<evidence type="ECO:0000256" key="8">
    <source>
        <dbReference type="SAM" id="Phobius"/>
    </source>
</evidence>
<dbReference type="GO" id="GO:0009055">
    <property type="term" value="F:electron transfer activity"/>
    <property type="evidence" value="ECO:0007669"/>
    <property type="project" value="TreeGrafter"/>
</dbReference>
<dbReference type="UniPathway" id="UPA00223"/>
<organism evidence="9 10">
    <name type="scientific">Legionella drozanskii LLAP-1</name>
    <dbReference type="NCBI Taxonomy" id="1212489"/>
    <lineage>
        <taxon>Bacteria</taxon>
        <taxon>Pseudomonadati</taxon>
        <taxon>Pseudomonadota</taxon>
        <taxon>Gammaproteobacteria</taxon>
        <taxon>Legionellales</taxon>
        <taxon>Legionellaceae</taxon>
        <taxon>Legionella</taxon>
    </lineage>
</organism>
<evidence type="ECO:0000256" key="5">
    <source>
        <dbReference type="PIRNR" id="PIRNR000169"/>
    </source>
</evidence>
<comment type="subcellular location">
    <subcellularLocation>
        <location evidence="5">Cell inner membrane</location>
        <topology evidence="5">Multi-pass membrane protein</topology>
    </subcellularLocation>
    <subcellularLocation>
        <location evidence="2">Membrane</location>
        <topology evidence="2">Multi-pass membrane protein</topology>
    </subcellularLocation>
</comment>
<keyword evidence="7" id="KW-0349">Heme</keyword>
<comment type="pathway">
    <text evidence="5">Carbohydrate metabolism; tricarboxylic acid cycle.</text>
</comment>